<feature type="domain" description="ATPase BadF/BadG/BcrA/BcrD type" evidence="1">
    <location>
        <begin position="18"/>
        <end position="255"/>
    </location>
</feature>
<evidence type="ECO:0000313" key="2">
    <source>
        <dbReference type="EMBL" id="PXW60172.1"/>
    </source>
</evidence>
<dbReference type="InterPro" id="IPR043129">
    <property type="entry name" value="ATPase_NBD"/>
</dbReference>
<dbReference type="RefSeq" id="WP_110374517.1">
    <property type="nucleotide sequence ID" value="NZ_CAKNFM010000006.1"/>
</dbReference>
<dbReference type="OrthoDB" id="63487at2"/>
<accession>A0A2V3UL57</accession>
<dbReference type="SUPFAM" id="SSF53067">
    <property type="entry name" value="Actin-like ATPase domain"/>
    <property type="match status" value="2"/>
</dbReference>
<protein>
    <submittedName>
        <fullName evidence="2">Glucosamine kinase</fullName>
    </submittedName>
</protein>
<dbReference type="PANTHER" id="PTHR43190:SF3">
    <property type="entry name" value="N-ACETYL-D-GLUCOSAMINE KINASE"/>
    <property type="match status" value="1"/>
</dbReference>
<dbReference type="Gene3D" id="3.30.420.40">
    <property type="match status" value="2"/>
</dbReference>
<dbReference type="PANTHER" id="PTHR43190">
    <property type="entry name" value="N-ACETYL-D-GLUCOSAMINE KINASE"/>
    <property type="match status" value="1"/>
</dbReference>
<evidence type="ECO:0000313" key="3">
    <source>
        <dbReference type="Proteomes" id="UP000248021"/>
    </source>
</evidence>
<dbReference type="Proteomes" id="UP000248021">
    <property type="component" value="Unassembled WGS sequence"/>
</dbReference>
<keyword evidence="2" id="KW-0418">Kinase</keyword>
<keyword evidence="3" id="KW-1185">Reference proteome</keyword>
<dbReference type="InterPro" id="IPR052519">
    <property type="entry name" value="Euk-type_GlcNAc_Kinase"/>
</dbReference>
<name>A0A2V3UL57_9HYPH</name>
<sequence length="302" mass="31223">MSAGGRSGHPDTPLYMAVDGGGTGCRARLETGEGVILGRGLAGPAATRFGIEKTWAAISTAFLNALAEAGIEPDKAGHVHAGIGVAGLSRQGAIEALRDQPHPFASITFAADGEIACLGAHNGGDGGIVIVGTGSCGLARVKGCNIKVGGYGFPVSDEGSGAYLGLRAIRMAMLAHDGRMEKTALLSEVLARFEDDPRCVVSWMDRATATDYATLAPIVVRHVDDGDPSARRIMQDAASKIDAICRALFERGTPRLSLIGGLGSVMETWLAPDLRRRLSPQLGDALDGAAILAGRPPRETTA</sequence>
<gene>
    <name evidence="2" type="ORF">C7450_104224</name>
</gene>
<comment type="caution">
    <text evidence="2">The sequence shown here is derived from an EMBL/GenBank/DDBJ whole genome shotgun (WGS) entry which is preliminary data.</text>
</comment>
<dbReference type="Pfam" id="PF01869">
    <property type="entry name" value="BcrAD_BadFG"/>
    <property type="match status" value="1"/>
</dbReference>
<proteinExistence type="predicted"/>
<dbReference type="GO" id="GO:0016301">
    <property type="term" value="F:kinase activity"/>
    <property type="evidence" value="ECO:0007669"/>
    <property type="project" value="UniProtKB-KW"/>
</dbReference>
<organism evidence="2 3">
    <name type="scientific">Chelatococcus asaccharovorans</name>
    <dbReference type="NCBI Taxonomy" id="28210"/>
    <lineage>
        <taxon>Bacteria</taxon>
        <taxon>Pseudomonadati</taxon>
        <taxon>Pseudomonadota</taxon>
        <taxon>Alphaproteobacteria</taxon>
        <taxon>Hyphomicrobiales</taxon>
        <taxon>Chelatococcaceae</taxon>
        <taxon>Chelatococcus</taxon>
    </lineage>
</organism>
<dbReference type="AlphaFoldDB" id="A0A2V3UL57"/>
<reference evidence="2 3" key="1">
    <citation type="submission" date="2018-05" db="EMBL/GenBank/DDBJ databases">
        <title>Genomic Encyclopedia of Type Strains, Phase IV (KMG-IV): sequencing the most valuable type-strain genomes for metagenomic binning, comparative biology and taxonomic classification.</title>
        <authorList>
            <person name="Goeker M."/>
        </authorList>
    </citation>
    <scope>NUCLEOTIDE SEQUENCE [LARGE SCALE GENOMIC DNA]</scope>
    <source>
        <strain evidence="2 3">DSM 6462</strain>
    </source>
</reference>
<dbReference type="EMBL" id="QJJK01000004">
    <property type="protein sequence ID" value="PXW60172.1"/>
    <property type="molecule type" value="Genomic_DNA"/>
</dbReference>
<evidence type="ECO:0000259" key="1">
    <source>
        <dbReference type="Pfam" id="PF01869"/>
    </source>
</evidence>
<dbReference type="InterPro" id="IPR002731">
    <property type="entry name" value="ATPase_BadF"/>
</dbReference>
<dbReference type="CDD" id="cd24082">
    <property type="entry name" value="ASKHA_NBD_GspK-like"/>
    <property type="match status" value="1"/>
</dbReference>
<keyword evidence="2" id="KW-0808">Transferase</keyword>